<organism evidence="1 2">
    <name type="scientific">Flavivirga eckloniae</name>
    <dbReference type="NCBI Taxonomy" id="1803846"/>
    <lineage>
        <taxon>Bacteria</taxon>
        <taxon>Pseudomonadati</taxon>
        <taxon>Bacteroidota</taxon>
        <taxon>Flavobacteriia</taxon>
        <taxon>Flavobacteriales</taxon>
        <taxon>Flavobacteriaceae</taxon>
        <taxon>Flavivirga</taxon>
    </lineage>
</organism>
<gene>
    <name evidence="1" type="ORF">C1H87_19485</name>
</gene>
<dbReference type="PROSITE" id="PS51257">
    <property type="entry name" value="PROKAR_LIPOPROTEIN"/>
    <property type="match status" value="1"/>
</dbReference>
<dbReference type="KEGG" id="fek:C1H87_19485"/>
<accession>A0A2K9PVD6</accession>
<dbReference type="EMBL" id="CP025791">
    <property type="protein sequence ID" value="AUP80778.1"/>
    <property type="molecule type" value="Genomic_DNA"/>
</dbReference>
<proteinExistence type="predicted"/>
<dbReference type="RefSeq" id="WP_102757424.1">
    <property type="nucleotide sequence ID" value="NZ_CP025791.1"/>
</dbReference>
<keyword evidence="2" id="KW-1185">Reference proteome</keyword>
<evidence type="ECO:0000313" key="2">
    <source>
        <dbReference type="Proteomes" id="UP000235826"/>
    </source>
</evidence>
<protein>
    <submittedName>
        <fullName evidence="1">Uncharacterized protein</fullName>
    </submittedName>
</protein>
<evidence type="ECO:0000313" key="1">
    <source>
        <dbReference type="EMBL" id="AUP80778.1"/>
    </source>
</evidence>
<name>A0A2K9PVD6_9FLAO</name>
<reference evidence="1 2" key="1">
    <citation type="submission" date="2018-01" db="EMBL/GenBank/DDBJ databases">
        <title>Complete genome sequence of Flavivirga eckloniae ECD14 isolated from seaweed Ecklonia cava.</title>
        <authorList>
            <person name="Lee J.H."/>
            <person name="Baik K.S."/>
            <person name="Seong C.N."/>
        </authorList>
    </citation>
    <scope>NUCLEOTIDE SEQUENCE [LARGE SCALE GENOMIC DNA]</scope>
    <source>
        <strain evidence="1 2">ECD14</strain>
    </source>
</reference>
<dbReference type="Proteomes" id="UP000235826">
    <property type="component" value="Chromosome"/>
</dbReference>
<sequence length="217" mass="25195">MKTRYAIILLGILVSIASCKQKTDPNKQIDEGHVKNDVYSSKEIGWTITIPDNWKVITKEQNETFQKKGLDAMEDMLDEEVDASEVRNLIGFQKDQFNIFQSTSEPFEVEYEGEWEETNAALKELIYYTYMDQNIKVDSTATKIVKVNGLDFRSYEFKIYGPNGDVILNQIMYSRLINGFDFGVNINYNNESYKKEMLDAWLNSKFKKQKLKGKKAN</sequence>
<dbReference type="AlphaFoldDB" id="A0A2K9PVD6"/>
<dbReference type="OrthoDB" id="760490at2"/>